<evidence type="ECO:0000313" key="2">
    <source>
        <dbReference type="Proteomes" id="UP001177021"/>
    </source>
</evidence>
<evidence type="ECO:0000313" key="1">
    <source>
        <dbReference type="EMBL" id="CAJ2661851.1"/>
    </source>
</evidence>
<name>A0ACB0KYS4_TRIPR</name>
<sequence>MDKEGGFVTRPPLLVGTSNYDYWKSRMMAFLKQIDSKTWKAILRGWTPPVKMDKDGKPTLELKSAEEWSKEEDELALANSKALYALYNGVDKHIFRLIKKCVSAKEAWTILETVHEGFSHAILDFDNQFDALGEKIPEEKMVRKMLRSLPKKFDMKVTAIEEPKDITDMKLDELVGSLQTNEVATNEKMDKKNKSIAFVSNAEEEDQQSDTESEHNISDAMVLLGKQFNKVLKRMDKRSKTGAADIGRNTYRNFRKPVTDEKSAPNKGVQCHECEGYGHIRSECRTFLKKQKKGLTVTWSDEDSEGEADTAKAIHKSAESLKSKKKQSLSYKLRELLICQESPNLVLNGKIV</sequence>
<comment type="caution">
    <text evidence="1">The sequence shown here is derived from an EMBL/GenBank/DDBJ whole genome shotgun (WGS) entry which is preliminary data.</text>
</comment>
<accession>A0ACB0KYS4</accession>
<proteinExistence type="predicted"/>
<gene>
    <name evidence="1" type="ORF">MILVUS5_LOCUS27494</name>
</gene>
<dbReference type="Proteomes" id="UP001177021">
    <property type="component" value="Unassembled WGS sequence"/>
</dbReference>
<organism evidence="1 2">
    <name type="scientific">Trifolium pratense</name>
    <name type="common">Red clover</name>
    <dbReference type="NCBI Taxonomy" id="57577"/>
    <lineage>
        <taxon>Eukaryota</taxon>
        <taxon>Viridiplantae</taxon>
        <taxon>Streptophyta</taxon>
        <taxon>Embryophyta</taxon>
        <taxon>Tracheophyta</taxon>
        <taxon>Spermatophyta</taxon>
        <taxon>Magnoliopsida</taxon>
        <taxon>eudicotyledons</taxon>
        <taxon>Gunneridae</taxon>
        <taxon>Pentapetalae</taxon>
        <taxon>rosids</taxon>
        <taxon>fabids</taxon>
        <taxon>Fabales</taxon>
        <taxon>Fabaceae</taxon>
        <taxon>Papilionoideae</taxon>
        <taxon>50 kb inversion clade</taxon>
        <taxon>NPAAA clade</taxon>
        <taxon>Hologalegina</taxon>
        <taxon>IRL clade</taxon>
        <taxon>Trifolieae</taxon>
        <taxon>Trifolium</taxon>
    </lineage>
</organism>
<keyword evidence="2" id="KW-1185">Reference proteome</keyword>
<dbReference type="EMBL" id="CASHSV030000409">
    <property type="protein sequence ID" value="CAJ2661851.1"/>
    <property type="molecule type" value="Genomic_DNA"/>
</dbReference>
<reference evidence="1" key="1">
    <citation type="submission" date="2023-10" db="EMBL/GenBank/DDBJ databases">
        <authorList>
            <person name="Rodriguez Cubillos JULIANA M."/>
            <person name="De Vega J."/>
        </authorList>
    </citation>
    <scope>NUCLEOTIDE SEQUENCE</scope>
</reference>
<protein>
    <submittedName>
        <fullName evidence="1">Uncharacterized protein</fullName>
    </submittedName>
</protein>